<evidence type="ECO:0000313" key="6">
    <source>
        <dbReference type="Proteomes" id="UP000256970"/>
    </source>
</evidence>
<dbReference type="PANTHER" id="PTHR13817">
    <property type="entry name" value="TITIN"/>
    <property type="match status" value="1"/>
</dbReference>
<feature type="domain" description="Fibronectin type-III" evidence="4">
    <location>
        <begin position="764"/>
        <end position="861"/>
    </location>
</feature>
<dbReference type="InterPro" id="IPR050964">
    <property type="entry name" value="Striated_Muscle_Regulatory"/>
</dbReference>
<feature type="domain" description="Fibronectin type-III" evidence="4">
    <location>
        <begin position="313"/>
        <end position="407"/>
    </location>
</feature>
<dbReference type="EMBL" id="FNXT01000007">
    <property type="protein sequence ID" value="SZX59593.1"/>
    <property type="molecule type" value="Genomic_DNA"/>
</dbReference>
<name>A0A383V3S4_TETOB</name>
<dbReference type="InterPro" id="IPR036116">
    <property type="entry name" value="FN3_sf"/>
</dbReference>
<feature type="region of interest" description="Disordered" evidence="2">
    <location>
        <begin position="679"/>
        <end position="705"/>
    </location>
</feature>
<feature type="domain" description="Fibronectin type-III" evidence="4">
    <location>
        <begin position="408"/>
        <end position="507"/>
    </location>
</feature>
<dbReference type="Gene3D" id="2.60.40.10">
    <property type="entry name" value="Immunoglobulins"/>
    <property type="match status" value="8"/>
</dbReference>
<evidence type="ECO:0000259" key="4">
    <source>
        <dbReference type="PROSITE" id="PS50853"/>
    </source>
</evidence>
<feature type="domain" description="Fibronectin type-III" evidence="4">
    <location>
        <begin position="865"/>
        <end position="979"/>
    </location>
</feature>
<feature type="domain" description="Fibronectin type-III" evidence="4">
    <location>
        <begin position="205"/>
        <end position="309"/>
    </location>
</feature>
<keyword evidence="3" id="KW-0472">Membrane</keyword>
<keyword evidence="3" id="KW-0812">Transmembrane</keyword>
<dbReference type="PRINTS" id="PR00014">
    <property type="entry name" value="FNTYPEIII"/>
</dbReference>
<dbReference type="Proteomes" id="UP000256970">
    <property type="component" value="Unassembled WGS sequence"/>
</dbReference>
<dbReference type="InterPro" id="IPR013783">
    <property type="entry name" value="Ig-like_fold"/>
</dbReference>
<reference evidence="5 6" key="1">
    <citation type="submission" date="2016-10" db="EMBL/GenBank/DDBJ databases">
        <authorList>
            <person name="Cai Z."/>
        </authorList>
    </citation>
    <scope>NUCLEOTIDE SEQUENCE [LARGE SCALE GENOMIC DNA]</scope>
</reference>
<evidence type="ECO:0000256" key="3">
    <source>
        <dbReference type="SAM" id="Phobius"/>
    </source>
</evidence>
<dbReference type="Pfam" id="PF00041">
    <property type="entry name" value="fn3"/>
    <property type="match status" value="7"/>
</dbReference>
<evidence type="ECO:0000313" key="5">
    <source>
        <dbReference type="EMBL" id="SZX59593.1"/>
    </source>
</evidence>
<protein>
    <recommendedName>
        <fullName evidence="4">Fibronectin type-III domain-containing protein</fullName>
    </recommendedName>
</protein>
<keyword evidence="1" id="KW-0677">Repeat</keyword>
<feature type="region of interest" description="Disordered" evidence="2">
    <location>
        <begin position="1241"/>
        <end position="1265"/>
    </location>
</feature>
<evidence type="ECO:0000256" key="1">
    <source>
        <dbReference type="ARBA" id="ARBA00022737"/>
    </source>
</evidence>
<gene>
    <name evidence="5" type="ORF">BQ4739_LOCUS201</name>
</gene>
<dbReference type="SUPFAM" id="SSF49265">
    <property type="entry name" value="Fibronectin type III"/>
    <property type="match status" value="5"/>
</dbReference>
<feature type="domain" description="Fibronectin type-III" evidence="4">
    <location>
        <begin position="623"/>
        <end position="760"/>
    </location>
</feature>
<dbReference type="InterPro" id="IPR003961">
    <property type="entry name" value="FN3_dom"/>
</dbReference>
<evidence type="ECO:0000256" key="2">
    <source>
        <dbReference type="SAM" id="MobiDB-lite"/>
    </source>
</evidence>
<organism evidence="5 6">
    <name type="scientific">Tetradesmus obliquus</name>
    <name type="common">Green alga</name>
    <name type="synonym">Acutodesmus obliquus</name>
    <dbReference type="NCBI Taxonomy" id="3088"/>
    <lineage>
        <taxon>Eukaryota</taxon>
        <taxon>Viridiplantae</taxon>
        <taxon>Chlorophyta</taxon>
        <taxon>core chlorophytes</taxon>
        <taxon>Chlorophyceae</taxon>
        <taxon>CS clade</taxon>
        <taxon>Sphaeropleales</taxon>
        <taxon>Scenedesmaceae</taxon>
        <taxon>Tetradesmus</taxon>
    </lineage>
</organism>
<sequence length="1265" mass="131448">MQGGTHSVPGGLLEPSNAGHAGIHLEDDGGVEAVPGSVTSSEHEEQQQVEEPPLVPLEPVVILHEPELLAVTATTASISWPAAEWSLPAHDDPRQTAFQQCVVYSLLYELQVQQVDLGPPSDTASAEQLLQQVYPALNSSNNWRSVSSVVGPMQVPVQVTMLRSGRFYAARVVATATAVVEGCQQPVAFAAATSQVLPFRTLPTPPGQMQAPALAQRARNALKLKWNVPDETGGEAIQRYELLVTPQPAGWDGPPADEQGFTQVYVGDERSYKLGKLGPGQRFSFKIRSFNVLGGGPWSLPSTFTTQASVPAQPDPPVQVASSKDAATLQWRPPADNGAVISCYQLEVDDGRGGEFRLAFTGLDTQCVVAKLQSGLNYRFRLRTENSEGYSMWSTAVAAATAATTPGCPTGLAAVGINRSSVTLTWQPPSSDGGSQVLAYQVQLLAKTKVAAAALGSDWVIIFDGAAVATTFSALQPGCEYMVRAAARNAAGQGSFCMPLRLTTAPDVPLQPPKPEAEAAATSLLLRWAAPQHDGGSQVTGYKVEMRCSPDASSSTAAIGPQHSLAIPEHFLNIYAGPDMCVQVTDLLPGTAYEYRAAALNSHGAGPWSVIGTATTLPAAPLPPPAPQLAACSSSSLSVTWVEPYGQGSPVSSYTLNMARLGPVGGSGSGANGVVHAMANGTADGSGQQHPDSHDDAASSCSSGHSADKVRWETVYTGPLTSAEVRQLKPACRYMLRVRAHNSIGGSNWGEALTATTSPAAPCQPASLTSTAVSSCAILLRWSAPLEDNGAAVTSYQLEMATAAVGSSSSSWNKVYQGSSVEYQHCSGLLPGRSYSWRVRAFNSCGAGAWTEPVKGCTLPAEPGVPAKPSFSQRTATSVKVKWGLPQEENGSAVTSYVLEIRQLAAGADVQQQQQQQGQAADPAQQQQQWLQAYRGPELSQKVTGLQPGSSYEFRVAAANAVGLGCWSDSSSVEVLKRPPPPPASVSAELEGGADAAAAAGGAPACLLVSWPAAEAAADSADAVGYEVEAAPALGSSHAVLRGNVAKQTSTSISSGLQLGVTYNVRVRSVGAAGTGHSSWSAAVSVTMPAAPAAPASEGDSSESGLALAPASAAEAGAGKRKSKGKSKASVKDAAAAAEKRSSKVAAVANVTAKGKPRKLGLKDHVLSQLPPPVSRWLRKNSKYVKYGIAAAAVLAVLVMIVLASLGSRGGDAPRGGDAAAQAAFMQMQAQQQMQMQAQQRMQEQQLHNMHAQGGAMPQPLPMQQ</sequence>
<dbReference type="SMART" id="SM00060">
    <property type="entry name" value="FN3"/>
    <property type="match status" value="9"/>
</dbReference>
<dbReference type="STRING" id="3088.A0A383V3S4"/>
<feature type="domain" description="Fibronectin type-III" evidence="4">
    <location>
        <begin position="982"/>
        <end position="1091"/>
    </location>
</feature>
<feature type="transmembrane region" description="Helical" evidence="3">
    <location>
        <begin position="1184"/>
        <end position="1206"/>
    </location>
</feature>
<keyword evidence="6" id="KW-1185">Reference proteome</keyword>
<dbReference type="PANTHER" id="PTHR13817:SF73">
    <property type="entry name" value="FIBRONECTIN TYPE-III DOMAIN-CONTAINING PROTEIN"/>
    <property type="match status" value="1"/>
</dbReference>
<feature type="domain" description="Fibronectin type-III" evidence="4">
    <location>
        <begin position="509"/>
        <end position="619"/>
    </location>
</feature>
<dbReference type="AlphaFoldDB" id="A0A383V3S4"/>
<feature type="region of interest" description="Disordered" evidence="2">
    <location>
        <begin position="1"/>
        <end position="53"/>
    </location>
</feature>
<proteinExistence type="predicted"/>
<accession>A0A383V3S4</accession>
<keyword evidence="3" id="KW-1133">Transmembrane helix</keyword>
<dbReference type="CDD" id="cd00063">
    <property type="entry name" value="FN3"/>
    <property type="match status" value="8"/>
</dbReference>
<dbReference type="PROSITE" id="PS50853">
    <property type="entry name" value="FN3"/>
    <property type="match status" value="8"/>
</dbReference>